<keyword evidence="1" id="KW-1133">Transmembrane helix</keyword>
<dbReference type="EMBL" id="JBDXSU010000046">
    <property type="protein sequence ID" value="MFB5193190.1"/>
    <property type="molecule type" value="Genomic_DNA"/>
</dbReference>
<keyword evidence="1" id="KW-0472">Membrane</keyword>
<evidence type="ECO:0000313" key="3">
    <source>
        <dbReference type="Proteomes" id="UP001579974"/>
    </source>
</evidence>
<name>A0ABV5ALQ7_9BACL</name>
<keyword evidence="1" id="KW-0812">Transmembrane</keyword>
<dbReference type="RefSeq" id="WP_275473040.1">
    <property type="nucleotide sequence ID" value="NZ_CP162940.1"/>
</dbReference>
<accession>A0ABV5ALQ7</accession>
<comment type="caution">
    <text evidence="2">The sequence shown here is derived from an EMBL/GenBank/DDBJ whole genome shotgun (WGS) entry which is preliminary data.</text>
</comment>
<evidence type="ECO:0000313" key="2">
    <source>
        <dbReference type="EMBL" id="MFB5193190.1"/>
    </source>
</evidence>
<gene>
    <name evidence="2" type="ORF">KKP3000_003136</name>
</gene>
<proteinExistence type="predicted"/>
<sequence>MKDRTDGLLRLKPGVYVNPSDEQYELKAMRYQVFSPSSPIHEAKLLVRAGQYRKAKDLYLALLRHKESMELHKQLAPLLTYHETMDMLNKYWDFKPLRRFYQDHAKSYAKQRWMIRLARLSWLLLCLLLIALPFLYHHLYRHTVATTIDESYQNTTQHIAELPSTHFAGSIEMDAQTASGIAHAVDTATMTPNASYELLGDREIYT</sequence>
<organism evidence="2 3">
    <name type="scientific">Alicyclobacillus fastidiosus</name>
    <dbReference type="NCBI Taxonomy" id="392011"/>
    <lineage>
        <taxon>Bacteria</taxon>
        <taxon>Bacillati</taxon>
        <taxon>Bacillota</taxon>
        <taxon>Bacilli</taxon>
        <taxon>Bacillales</taxon>
        <taxon>Alicyclobacillaceae</taxon>
        <taxon>Alicyclobacillus</taxon>
    </lineage>
</organism>
<feature type="transmembrane region" description="Helical" evidence="1">
    <location>
        <begin position="120"/>
        <end position="139"/>
    </location>
</feature>
<reference evidence="2 3" key="1">
    <citation type="journal article" date="2024" name="Int. J. Mol. Sci.">
        <title>Exploration of Alicyclobacillus spp. Genome in Search of Antibiotic Resistance.</title>
        <authorList>
            <person name="Bucka-Kolendo J."/>
            <person name="Kiousi D.E."/>
            <person name="Dekowska A."/>
            <person name="Mikolajczuk-Szczyrba A."/>
            <person name="Karadedos D.M."/>
            <person name="Michael P."/>
            <person name="Galanis A."/>
            <person name="Sokolowska B."/>
        </authorList>
    </citation>
    <scope>NUCLEOTIDE SEQUENCE [LARGE SCALE GENOMIC DNA]</scope>
    <source>
        <strain evidence="2 3">KKP 3000</strain>
    </source>
</reference>
<protein>
    <submittedName>
        <fullName evidence="2">Uncharacterized protein</fullName>
    </submittedName>
</protein>
<dbReference type="Proteomes" id="UP001579974">
    <property type="component" value="Unassembled WGS sequence"/>
</dbReference>
<evidence type="ECO:0000256" key="1">
    <source>
        <dbReference type="SAM" id="Phobius"/>
    </source>
</evidence>
<keyword evidence="3" id="KW-1185">Reference proteome</keyword>